<feature type="domain" description="Prospero" evidence="7">
    <location>
        <begin position="437"/>
        <end position="588"/>
    </location>
</feature>
<evidence type="ECO:0000313" key="8">
    <source>
        <dbReference type="EMBL" id="KAA3675452.1"/>
    </source>
</evidence>
<evidence type="ECO:0000256" key="2">
    <source>
        <dbReference type="ARBA" id="ARBA00023015"/>
    </source>
</evidence>
<name>A0A5J4NIW8_9TREM</name>
<dbReference type="PANTHER" id="PTHR12198:SF0">
    <property type="entry name" value="HOMEOBOX PROTEIN PROSPERO"/>
    <property type="match status" value="1"/>
</dbReference>
<dbReference type="EMBL" id="QNGE01002513">
    <property type="protein sequence ID" value="KAA3675452.1"/>
    <property type="molecule type" value="Genomic_DNA"/>
</dbReference>
<evidence type="ECO:0000313" key="9">
    <source>
        <dbReference type="Proteomes" id="UP000324629"/>
    </source>
</evidence>
<dbReference type="GO" id="GO:0000981">
    <property type="term" value="F:DNA-binding transcription factor activity, RNA polymerase II-specific"/>
    <property type="evidence" value="ECO:0007669"/>
    <property type="project" value="TreeGrafter"/>
</dbReference>
<dbReference type="GO" id="GO:0007399">
    <property type="term" value="P:nervous system development"/>
    <property type="evidence" value="ECO:0007669"/>
    <property type="project" value="UniProtKB-ARBA"/>
</dbReference>
<proteinExistence type="predicted"/>
<comment type="subcellular location">
    <subcellularLocation>
        <location evidence="1">Nucleus</location>
    </subcellularLocation>
</comment>
<evidence type="ECO:0000256" key="5">
    <source>
        <dbReference type="ARBA" id="ARBA00023163"/>
    </source>
</evidence>
<accession>A0A5J4NIW8</accession>
<evidence type="ECO:0000259" key="7">
    <source>
        <dbReference type="PROSITE" id="PS51818"/>
    </source>
</evidence>
<organism evidence="8 9">
    <name type="scientific">Paragonimus westermani</name>
    <dbReference type="NCBI Taxonomy" id="34504"/>
    <lineage>
        <taxon>Eukaryota</taxon>
        <taxon>Metazoa</taxon>
        <taxon>Spiralia</taxon>
        <taxon>Lophotrochozoa</taxon>
        <taxon>Platyhelminthes</taxon>
        <taxon>Trematoda</taxon>
        <taxon>Digenea</taxon>
        <taxon>Plagiorchiida</taxon>
        <taxon>Troglotremata</taxon>
        <taxon>Troglotrematidae</taxon>
        <taxon>Paragonimus</taxon>
    </lineage>
</organism>
<comment type="caution">
    <text evidence="8">The sequence shown here is derived from an EMBL/GenBank/DDBJ whole genome shotgun (WGS) entry which is preliminary data.</text>
</comment>
<evidence type="ECO:0000256" key="4">
    <source>
        <dbReference type="ARBA" id="ARBA00023155"/>
    </source>
</evidence>
<dbReference type="SUPFAM" id="SSF46689">
    <property type="entry name" value="Homeodomain-like"/>
    <property type="match status" value="1"/>
</dbReference>
<keyword evidence="6" id="KW-0539">Nucleus</keyword>
<sequence length="588" mass="67173">MIGTGDCDPTFAQYGQTPIICVNLSQHQPVNASLSASIRENDCTTELPIHDVPVSYGLQSPNSPMYDDGYSSVSSLSTLRQLNRELDDRVFKSTPIRSELFQSSPYFGSPTDSGLGYSHLPVGSSMESGWNPKSPTNFQSFWSNIGSQLQRQATVLHPQPPSTTALTVPLLQHVPLNLYTTIGVDQPLVSNPRMNEQVAQSTQFNLSRTSAFTKYCSALRTNGQDCEFIPVQQSQYMQCQQVISKVRAEMIRLIDQSVKQLELFLQHQSTQLSDDNQYVPFDDGCVPLNLKSNRTNPVDHCYSEVKPYSPARPWNHSEQINTMSQRQMDKTKVEAHQTTYLHSPRKSVTTNLLTPKEKHTLFKRRRLRIRTGMRRLRIRRSTVQIVNRPSHDRCGSYQNKEVVFADGDETLDLRVRRNSSMNTTGSSCEQDGLKTKTPGLSAIHLKRAKLMFMYARYPNSSALKSHFPDVAFTRATTAQLVKWFSNFREFFYIQVEKFARQYLTQRRTSKEVEITRSHELVHILELHYNKDQDVETPDVFVQTTKVALQEFLKVISNNSDRDQSWKKTIYKTVSLLDTAFPDCLQNIK</sequence>
<dbReference type="AlphaFoldDB" id="A0A5J4NIW8"/>
<dbReference type="PROSITE" id="PS51818">
    <property type="entry name" value="HOMEO_PROSPERO"/>
    <property type="match status" value="1"/>
</dbReference>
<evidence type="ECO:0000256" key="3">
    <source>
        <dbReference type="ARBA" id="ARBA00023125"/>
    </source>
</evidence>
<dbReference type="PANTHER" id="PTHR12198">
    <property type="entry name" value="HOMEOBOX PROTEIN PROSPERO/PROX-1/CEH-26"/>
    <property type="match status" value="1"/>
</dbReference>
<dbReference type="GO" id="GO:0000978">
    <property type="term" value="F:RNA polymerase II cis-regulatory region sequence-specific DNA binding"/>
    <property type="evidence" value="ECO:0007669"/>
    <property type="project" value="TreeGrafter"/>
</dbReference>
<dbReference type="Proteomes" id="UP000324629">
    <property type="component" value="Unassembled WGS sequence"/>
</dbReference>
<evidence type="ECO:0000256" key="1">
    <source>
        <dbReference type="ARBA" id="ARBA00004123"/>
    </source>
</evidence>
<dbReference type="InterPro" id="IPR039350">
    <property type="entry name" value="Prospero_homeodomain"/>
</dbReference>
<dbReference type="GO" id="GO:0048468">
    <property type="term" value="P:cell development"/>
    <property type="evidence" value="ECO:0007669"/>
    <property type="project" value="UniProtKB-ARBA"/>
</dbReference>
<keyword evidence="3" id="KW-0238">DNA-binding</keyword>
<keyword evidence="2" id="KW-0805">Transcription regulation</keyword>
<reference evidence="8 9" key="1">
    <citation type="journal article" date="2019" name="Gigascience">
        <title>Whole-genome sequence of the oriental lung fluke Paragonimus westermani.</title>
        <authorList>
            <person name="Oey H."/>
            <person name="Zakrzewski M."/>
            <person name="Narain K."/>
            <person name="Devi K.R."/>
            <person name="Agatsuma T."/>
            <person name="Nawaratna S."/>
            <person name="Gobert G.N."/>
            <person name="Jones M.K."/>
            <person name="Ragan M.A."/>
            <person name="McManus D.P."/>
            <person name="Krause L."/>
        </authorList>
    </citation>
    <scope>NUCLEOTIDE SEQUENCE [LARGE SCALE GENOMIC DNA]</scope>
    <source>
        <strain evidence="8 9">IND2009</strain>
    </source>
</reference>
<gene>
    <name evidence="8" type="ORF">DEA37_0001052</name>
</gene>
<protein>
    <recommendedName>
        <fullName evidence="7">Prospero domain-containing protein</fullName>
    </recommendedName>
</protein>
<dbReference type="InterPro" id="IPR009057">
    <property type="entry name" value="Homeodomain-like_sf"/>
</dbReference>
<keyword evidence="4" id="KW-0371">Homeobox</keyword>
<dbReference type="Gene3D" id="1.10.10.500">
    <property type="entry name" value="Homeo-prospero domain"/>
    <property type="match status" value="1"/>
</dbReference>
<dbReference type="Pfam" id="PF05044">
    <property type="entry name" value="HPD"/>
    <property type="match status" value="1"/>
</dbReference>
<dbReference type="InterPro" id="IPR023082">
    <property type="entry name" value="Homeo_prospero_dom"/>
</dbReference>
<keyword evidence="5" id="KW-0804">Transcription</keyword>
<keyword evidence="9" id="KW-1185">Reference proteome</keyword>
<evidence type="ECO:0000256" key="6">
    <source>
        <dbReference type="ARBA" id="ARBA00023242"/>
    </source>
</evidence>
<dbReference type="InterPro" id="IPR037131">
    <property type="entry name" value="Homeo_prospero_dom_sf"/>
</dbReference>
<dbReference type="GO" id="GO:0005634">
    <property type="term" value="C:nucleus"/>
    <property type="evidence" value="ECO:0007669"/>
    <property type="project" value="UniProtKB-SubCell"/>
</dbReference>